<feature type="transmembrane region" description="Helical" evidence="11">
    <location>
        <begin position="125"/>
        <end position="147"/>
    </location>
</feature>
<reference evidence="12 13" key="1">
    <citation type="submission" date="2018-12" db="EMBL/GenBank/DDBJ databases">
        <authorList>
            <consortium name="Pathogen Informatics"/>
        </authorList>
    </citation>
    <scope>NUCLEOTIDE SEQUENCE [LARGE SCALE GENOMIC DNA]</scope>
    <source>
        <strain evidence="12 13">NCTC10951</strain>
    </source>
</reference>
<keyword evidence="2" id="KW-0813">Transport</keyword>
<dbReference type="InterPro" id="IPR023171">
    <property type="entry name" value="Na/H_antiporter_dom_sf"/>
</dbReference>
<dbReference type="GO" id="GO:0015385">
    <property type="term" value="F:sodium:proton antiporter activity"/>
    <property type="evidence" value="ECO:0007669"/>
    <property type="project" value="TreeGrafter"/>
</dbReference>
<comment type="subcellular location">
    <subcellularLocation>
        <location evidence="1">Cell inner membrane</location>
        <topology evidence="1">Multi-pass membrane protein</topology>
    </subcellularLocation>
</comment>
<evidence type="ECO:0000256" key="10">
    <source>
        <dbReference type="ARBA" id="ARBA00023201"/>
    </source>
</evidence>
<dbReference type="Gene3D" id="1.20.1530.10">
    <property type="entry name" value="Na+/H+ antiporter like domain"/>
    <property type="match status" value="1"/>
</dbReference>
<organism evidence="12 13">
    <name type="scientific">Actinomyces viscosus</name>
    <dbReference type="NCBI Taxonomy" id="1656"/>
    <lineage>
        <taxon>Bacteria</taxon>
        <taxon>Bacillati</taxon>
        <taxon>Actinomycetota</taxon>
        <taxon>Actinomycetes</taxon>
        <taxon>Actinomycetales</taxon>
        <taxon>Actinomycetaceae</taxon>
        <taxon>Actinomyces</taxon>
    </lineage>
</organism>
<evidence type="ECO:0000313" key="12">
    <source>
        <dbReference type="EMBL" id="VEI14754.1"/>
    </source>
</evidence>
<evidence type="ECO:0000256" key="6">
    <source>
        <dbReference type="ARBA" id="ARBA00022989"/>
    </source>
</evidence>
<evidence type="ECO:0000256" key="7">
    <source>
        <dbReference type="ARBA" id="ARBA00023053"/>
    </source>
</evidence>
<dbReference type="SUPFAM" id="SSF52833">
    <property type="entry name" value="Thioredoxin-like"/>
    <property type="match status" value="1"/>
</dbReference>
<dbReference type="Gene3D" id="3.40.30.10">
    <property type="entry name" value="Glutaredoxin"/>
    <property type="match status" value="1"/>
</dbReference>
<dbReference type="InterPro" id="IPR004670">
    <property type="entry name" value="NhaA"/>
</dbReference>
<evidence type="ECO:0000256" key="8">
    <source>
        <dbReference type="ARBA" id="ARBA00023065"/>
    </source>
</evidence>
<evidence type="ECO:0000256" key="1">
    <source>
        <dbReference type="ARBA" id="ARBA00004429"/>
    </source>
</evidence>
<dbReference type="PANTHER" id="PTHR30341">
    <property type="entry name" value="SODIUM ION/PROTON ANTIPORTER NHAA-RELATED"/>
    <property type="match status" value="1"/>
</dbReference>
<dbReference type="AlphaFoldDB" id="A0A3S4VVR7"/>
<keyword evidence="7" id="KW-0915">Sodium</keyword>
<evidence type="ECO:0000256" key="3">
    <source>
        <dbReference type="ARBA" id="ARBA00022449"/>
    </source>
</evidence>
<evidence type="ECO:0000256" key="4">
    <source>
        <dbReference type="ARBA" id="ARBA00022475"/>
    </source>
</evidence>
<keyword evidence="8" id="KW-0406">Ion transport</keyword>
<keyword evidence="5 11" id="KW-0812">Transmembrane</keyword>
<dbReference type="Pfam" id="PF06965">
    <property type="entry name" value="Na_H_antiport_1"/>
    <property type="match status" value="1"/>
</dbReference>
<dbReference type="GO" id="GO:0006885">
    <property type="term" value="P:regulation of pH"/>
    <property type="evidence" value="ECO:0007669"/>
    <property type="project" value="InterPro"/>
</dbReference>
<evidence type="ECO:0000256" key="2">
    <source>
        <dbReference type="ARBA" id="ARBA00022448"/>
    </source>
</evidence>
<dbReference type="EMBL" id="LR134477">
    <property type="protein sequence ID" value="VEI14754.1"/>
    <property type="molecule type" value="Genomic_DNA"/>
</dbReference>
<evidence type="ECO:0000256" key="9">
    <source>
        <dbReference type="ARBA" id="ARBA00023136"/>
    </source>
</evidence>
<keyword evidence="4" id="KW-1003">Cell membrane</keyword>
<dbReference type="Proteomes" id="UP000268658">
    <property type="component" value="Chromosome"/>
</dbReference>
<feature type="transmembrane region" description="Helical" evidence="11">
    <location>
        <begin position="85"/>
        <end position="105"/>
    </location>
</feature>
<name>A0A3S4VVR7_ACTVI</name>
<dbReference type="RefSeq" id="WP_269471644.1">
    <property type="nucleotide sequence ID" value="NZ_JASPER010000036.1"/>
</dbReference>
<protein>
    <submittedName>
        <fullName evidence="12">Sodium/proton antiporter nhaA</fullName>
    </submittedName>
</protein>
<proteinExistence type="predicted"/>
<dbReference type="InterPro" id="IPR036249">
    <property type="entry name" value="Thioredoxin-like_sf"/>
</dbReference>
<evidence type="ECO:0000256" key="11">
    <source>
        <dbReference type="SAM" id="Phobius"/>
    </source>
</evidence>
<keyword evidence="9 11" id="KW-0472">Membrane</keyword>
<evidence type="ECO:0000256" key="5">
    <source>
        <dbReference type="ARBA" id="ARBA00022692"/>
    </source>
</evidence>
<dbReference type="KEGG" id="avc:NCTC10951_00628"/>
<feature type="transmembrane region" description="Helical" evidence="11">
    <location>
        <begin position="159"/>
        <end position="178"/>
    </location>
</feature>
<keyword evidence="10" id="KW-0739">Sodium transport</keyword>
<dbReference type="PANTHER" id="PTHR30341:SF0">
    <property type="entry name" value="NA(+)_H(+) ANTIPORTER NHAA"/>
    <property type="match status" value="1"/>
</dbReference>
<evidence type="ECO:0000313" key="13">
    <source>
        <dbReference type="Proteomes" id="UP000268658"/>
    </source>
</evidence>
<sequence>MPVYPVRTTAVDGVDEVARLYRQSPHPGTAVMLHEALTYSIPMNQRLSWTLPPYVNYVVVPLFALANAGVELSGETISTALSSRIMWAVIAGLVIGKLVGVAMGAGLVLRLVPASRLPGLDMPRILGLAALSGMGFTISLLVANLALEDETMRDQARLGVLLASLGALVLATIIFRVADRLSPLPPPPGQHLNRPVDRDRDLFVGSPDAPHILVNYADMSYEGRWRLMEAFYDIVHLSESGQLAFVLRHKLTGPESLLTALALEAVYREDPEKVWNFHDALARLRGRVTSDGITAAAREVGVDSEAMWKRIDSGVDEPKVMADALDVDGLTEDGSAVVYIDGRRFEALLNRWTFSEALTEAELAEGIDSEDLEEERSEDGARA</sequence>
<gene>
    <name evidence="12" type="primary">nhaA_1</name>
    <name evidence="12" type="ORF">NCTC10951_00628</name>
</gene>
<keyword evidence="3" id="KW-0050">Antiport</keyword>
<dbReference type="GO" id="GO:0005886">
    <property type="term" value="C:plasma membrane"/>
    <property type="evidence" value="ECO:0007669"/>
    <property type="project" value="UniProtKB-SubCell"/>
</dbReference>
<keyword evidence="6 11" id="KW-1133">Transmembrane helix</keyword>
<accession>A0A3S4VVR7</accession>